<keyword evidence="3" id="KW-1185">Reference proteome</keyword>
<proteinExistence type="predicted"/>
<evidence type="ECO:0000313" key="3">
    <source>
        <dbReference type="Proteomes" id="UP000190626"/>
    </source>
</evidence>
<dbReference type="SMART" id="SM00860">
    <property type="entry name" value="SMI1_KNR4"/>
    <property type="match status" value="1"/>
</dbReference>
<organism evidence="2 3">
    <name type="scientific">Paenibacillus ferrarius</name>
    <dbReference type="NCBI Taxonomy" id="1469647"/>
    <lineage>
        <taxon>Bacteria</taxon>
        <taxon>Bacillati</taxon>
        <taxon>Bacillota</taxon>
        <taxon>Bacilli</taxon>
        <taxon>Bacillales</taxon>
        <taxon>Paenibacillaceae</taxon>
        <taxon>Paenibacillus</taxon>
    </lineage>
</organism>
<name>A0A1V4H848_9BACL</name>
<comment type="caution">
    <text evidence="2">The sequence shown here is derived from an EMBL/GenBank/DDBJ whole genome shotgun (WGS) entry which is preliminary data.</text>
</comment>
<dbReference type="Gene3D" id="3.40.1580.10">
    <property type="entry name" value="SMI1/KNR4-like"/>
    <property type="match status" value="1"/>
</dbReference>
<protein>
    <recommendedName>
        <fullName evidence="1">Knr4/Smi1-like domain-containing protein</fullName>
    </recommendedName>
</protein>
<accession>A0A1V4H848</accession>
<dbReference type="InterPro" id="IPR037883">
    <property type="entry name" value="Knr4/Smi1-like_sf"/>
</dbReference>
<dbReference type="InterPro" id="IPR018958">
    <property type="entry name" value="Knr4/Smi1-like_dom"/>
</dbReference>
<evidence type="ECO:0000313" key="2">
    <source>
        <dbReference type="EMBL" id="OPH47331.1"/>
    </source>
</evidence>
<evidence type="ECO:0000259" key="1">
    <source>
        <dbReference type="SMART" id="SM00860"/>
    </source>
</evidence>
<reference evidence="3" key="1">
    <citation type="submission" date="2016-07" db="EMBL/GenBank/DDBJ databases">
        <authorList>
            <person name="Florea S."/>
            <person name="Webb J.S."/>
            <person name="Jaromczyk J."/>
            <person name="Schardl C.L."/>
        </authorList>
    </citation>
    <scope>NUCLEOTIDE SEQUENCE [LARGE SCALE GENOMIC DNA]</scope>
    <source>
        <strain evidence="3">CY1</strain>
    </source>
</reference>
<dbReference type="Proteomes" id="UP000190626">
    <property type="component" value="Unassembled WGS sequence"/>
</dbReference>
<dbReference type="AlphaFoldDB" id="A0A1V4H848"/>
<gene>
    <name evidence="2" type="ORF">BC351_12305</name>
</gene>
<dbReference type="EMBL" id="MBTG01000066">
    <property type="protein sequence ID" value="OPH47331.1"/>
    <property type="molecule type" value="Genomic_DNA"/>
</dbReference>
<sequence>MLDCLEERLDTTLPKDYKQFLRKYNGGTVVVHYLTFLVEGINEVIPLEVLFGIDVENKYSLNYWNRSNDEFPPNYLAIGEVGNGGKLLLGNGNNKGIFYWNNMFRESPLVEEGVYKVADNFDAFLDGLKKFNSNLGIV</sequence>
<dbReference type="Pfam" id="PF09346">
    <property type="entry name" value="SMI1_KNR4"/>
    <property type="match status" value="1"/>
</dbReference>
<dbReference type="SUPFAM" id="SSF160631">
    <property type="entry name" value="SMI1/KNR4-like"/>
    <property type="match status" value="1"/>
</dbReference>
<feature type="domain" description="Knr4/Smi1-like" evidence="1">
    <location>
        <begin position="1"/>
        <end position="127"/>
    </location>
</feature>